<accession>A0A9Q1I4A2</accession>
<proteinExistence type="predicted"/>
<organism evidence="2 3">
    <name type="scientific">Conger conger</name>
    <name type="common">Conger eel</name>
    <name type="synonym">Muraena conger</name>
    <dbReference type="NCBI Taxonomy" id="82655"/>
    <lineage>
        <taxon>Eukaryota</taxon>
        <taxon>Metazoa</taxon>
        <taxon>Chordata</taxon>
        <taxon>Craniata</taxon>
        <taxon>Vertebrata</taxon>
        <taxon>Euteleostomi</taxon>
        <taxon>Actinopterygii</taxon>
        <taxon>Neopterygii</taxon>
        <taxon>Teleostei</taxon>
        <taxon>Anguilliformes</taxon>
        <taxon>Congridae</taxon>
        <taxon>Conger</taxon>
    </lineage>
</organism>
<feature type="compositionally biased region" description="Basic and acidic residues" evidence="1">
    <location>
        <begin position="77"/>
        <end position="87"/>
    </location>
</feature>
<feature type="region of interest" description="Disordered" evidence="1">
    <location>
        <begin position="68"/>
        <end position="101"/>
    </location>
</feature>
<name>A0A9Q1I4A2_CONCO</name>
<dbReference type="EMBL" id="JAFJMO010000003">
    <property type="protein sequence ID" value="KAJ8282029.1"/>
    <property type="molecule type" value="Genomic_DNA"/>
</dbReference>
<reference evidence="2" key="1">
    <citation type="journal article" date="2023" name="Science">
        <title>Genome structures resolve the early diversification of teleost fishes.</title>
        <authorList>
            <person name="Parey E."/>
            <person name="Louis A."/>
            <person name="Montfort J."/>
            <person name="Bouchez O."/>
            <person name="Roques C."/>
            <person name="Iampietro C."/>
            <person name="Lluch J."/>
            <person name="Castinel A."/>
            <person name="Donnadieu C."/>
            <person name="Desvignes T."/>
            <person name="Floi Bucao C."/>
            <person name="Jouanno E."/>
            <person name="Wen M."/>
            <person name="Mejri S."/>
            <person name="Dirks R."/>
            <person name="Jansen H."/>
            <person name="Henkel C."/>
            <person name="Chen W.J."/>
            <person name="Zahm M."/>
            <person name="Cabau C."/>
            <person name="Klopp C."/>
            <person name="Thompson A.W."/>
            <person name="Robinson-Rechavi M."/>
            <person name="Braasch I."/>
            <person name="Lecointre G."/>
            <person name="Bobe J."/>
            <person name="Postlethwait J.H."/>
            <person name="Berthelot C."/>
            <person name="Roest Crollius H."/>
            <person name="Guiguen Y."/>
        </authorList>
    </citation>
    <scope>NUCLEOTIDE SEQUENCE</scope>
    <source>
        <strain evidence="2">Concon-B</strain>
    </source>
</reference>
<protein>
    <submittedName>
        <fullName evidence="2">Uncharacterized protein</fullName>
    </submittedName>
</protein>
<sequence>MESKVSVAAQAPWVLLARALTRVTEVTQDSLASLAYLVHLETLGPQEPLDSLAAQDLKAKGVKWGSVELQDNQASRETLDTMGDKGQRGSQGRLAGRDSLV</sequence>
<comment type="caution">
    <text evidence="2">The sequence shown here is derived from an EMBL/GenBank/DDBJ whole genome shotgun (WGS) entry which is preliminary data.</text>
</comment>
<evidence type="ECO:0000256" key="1">
    <source>
        <dbReference type="SAM" id="MobiDB-lite"/>
    </source>
</evidence>
<evidence type="ECO:0000313" key="3">
    <source>
        <dbReference type="Proteomes" id="UP001152803"/>
    </source>
</evidence>
<dbReference type="AlphaFoldDB" id="A0A9Q1I4A2"/>
<keyword evidence="3" id="KW-1185">Reference proteome</keyword>
<evidence type="ECO:0000313" key="2">
    <source>
        <dbReference type="EMBL" id="KAJ8282029.1"/>
    </source>
</evidence>
<gene>
    <name evidence="2" type="ORF">COCON_G00045480</name>
</gene>
<dbReference type="Proteomes" id="UP001152803">
    <property type="component" value="Unassembled WGS sequence"/>
</dbReference>